<evidence type="ECO:0000256" key="1">
    <source>
        <dbReference type="SAM" id="SignalP"/>
    </source>
</evidence>
<dbReference type="PROSITE" id="PS50830">
    <property type="entry name" value="TNASE_3"/>
    <property type="match status" value="1"/>
</dbReference>
<dbReference type="InterPro" id="IPR016071">
    <property type="entry name" value="Staphylococal_nuclease_OB-fold"/>
</dbReference>
<dbReference type="EMBL" id="JBHPON010000002">
    <property type="protein sequence ID" value="MFC6036193.1"/>
    <property type="molecule type" value="Genomic_DNA"/>
</dbReference>
<feature type="signal peptide" evidence="1">
    <location>
        <begin position="1"/>
        <end position="29"/>
    </location>
</feature>
<evidence type="ECO:0000313" key="4">
    <source>
        <dbReference type="Proteomes" id="UP001596116"/>
    </source>
</evidence>
<dbReference type="Gene3D" id="2.40.50.90">
    <property type="match status" value="1"/>
</dbReference>
<dbReference type="Pfam" id="PF00565">
    <property type="entry name" value="SNase"/>
    <property type="match status" value="1"/>
</dbReference>
<dbReference type="SUPFAM" id="SSF50199">
    <property type="entry name" value="Staphylococcal nuclease"/>
    <property type="match status" value="1"/>
</dbReference>
<feature type="chain" id="PRO_5045614421" evidence="1">
    <location>
        <begin position="30"/>
        <end position="136"/>
    </location>
</feature>
<comment type="caution">
    <text evidence="3">The sequence shown here is derived from an EMBL/GenBank/DDBJ whole genome shotgun (WGS) entry which is preliminary data.</text>
</comment>
<organism evidence="3 4">
    <name type="scientific">Hyphococcus aureus</name>
    <dbReference type="NCBI Taxonomy" id="2666033"/>
    <lineage>
        <taxon>Bacteria</taxon>
        <taxon>Pseudomonadati</taxon>
        <taxon>Pseudomonadota</taxon>
        <taxon>Alphaproteobacteria</taxon>
        <taxon>Parvularculales</taxon>
        <taxon>Parvularculaceae</taxon>
        <taxon>Hyphococcus</taxon>
    </lineage>
</organism>
<dbReference type="RefSeq" id="WP_379882577.1">
    <property type="nucleotide sequence ID" value="NZ_JBHPON010000002.1"/>
</dbReference>
<dbReference type="PANTHER" id="PTHR12302">
    <property type="entry name" value="EBNA2 BINDING PROTEIN P100"/>
    <property type="match status" value="1"/>
</dbReference>
<reference evidence="3 4" key="1">
    <citation type="submission" date="2024-09" db="EMBL/GenBank/DDBJ databases">
        <authorList>
            <person name="Zhang Z.-H."/>
        </authorList>
    </citation>
    <scope>NUCLEOTIDE SEQUENCE [LARGE SCALE GENOMIC DNA]</scope>
    <source>
        <strain evidence="3 4">HHTR114</strain>
    </source>
</reference>
<accession>A0ABW1KVP9</accession>
<keyword evidence="4" id="KW-1185">Reference proteome</keyword>
<sequence length="136" mass="14890">MKLRSSALTIALTIPIAWAVASTAPHAFAAPKQYEGVVTRVVDGDTLYLNNVETRIRLWGLDAPERGEKGGNAATRALREIAHGERLVCKEVDIDRYGRIVGQCFLADGGDVTALMIETGKAREYVRYSGGYYSTR</sequence>
<feature type="domain" description="TNase-like" evidence="2">
    <location>
        <begin position="32"/>
        <end position="136"/>
    </location>
</feature>
<dbReference type="InterPro" id="IPR035437">
    <property type="entry name" value="SNase_OB-fold_sf"/>
</dbReference>
<evidence type="ECO:0000259" key="2">
    <source>
        <dbReference type="PROSITE" id="PS50830"/>
    </source>
</evidence>
<gene>
    <name evidence="3" type="ORF">ACFMB1_11610</name>
</gene>
<evidence type="ECO:0000313" key="3">
    <source>
        <dbReference type="EMBL" id="MFC6036193.1"/>
    </source>
</evidence>
<dbReference type="SMART" id="SM00318">
    <property type="entry name" value="SNc"/>
    <property type="match status" value="1"/>
</dbReference>
<protein>
    <submittedName>
        <fullName evidence="3">Thermonuclease family protein</fullName>
    </submittedName>
</protein>
<dbReference type="PANTHER" id="PTHR12302:SF26">
    <property type="entry name" value="BLR1266 PROTEIN"/>
    <property type="match status" value="1"/>
</dbReference>
<dbReference type="Proteomes" id="UP001596116">
    <property type="component" value="Unassembled WGS sequence"/>
</dbReference>
<proteinExistence type="predicted"/>
<name>A0ABW1KVP9_9PROT</name>
<keyword evidence="1" id="KW-0732">Signal</keyword>